<dbReference type="GO" id="GO:0030288">
    <property type="term" value="C:outer membrane-bounded periplasmic space"/>
    <property type="evidence" value="ECO:0007669"/>
    <property type="project" value="TreeGrafter"/>
</dbReference>
<keyword evidence="4" id="KW-0121">Carboxypeptidase</keyword>
<evidence type="ECO:0000256" key="5">
    <source>
        <dbReference type="ARBA" id="ARBA00022670"/>
    </source>
</evidence>
<protein>
    <recommendedName>
        <fullName evidence="15">Glycosyl transferase family 51 domain-containing protein</fullName>
    </recommendedName>
</protein>
<evidence type="ECO:0000256" key="1">
    <source>
        <dbReference type="ARBA" id="ARBA00004236"/>
    </source>
</evidence>
<comment type="catalytic activity">
    <reaction evidence="13">
        <text>Preferential cleavage: (Ac)2-L-Lys-D-Ala-|-D-Ala. Also transpeptidation of peptidyl-alanyl moieties that are N-acyl substituents of D-alanine.</text>
        <dbReference type="EC" id="3.4.16.4"/>
    </reaction>
</comment>
<keyword evidence="10" id="KW-0472">Membrane</keyword>
<dbReference type="GO" id="GO:0009252">
    <property type="term" value="P:peptidoglycan biosynthetic process"/>
    <property type="evidence" value="ECO:0007669"/>
    <property type="project" value="UniProtKB-KW"/>
</dbReference>
<evidence type="ECO:0000256" key="3">
    <source>
        <dbReference type="ARBA" id="ARBA00022475"/>
    </source>
</evidence>
<keyword evidence="5" id="KW-0378">Hydrolase</keyword>
<dbReference type="InterPro" id="IPR036950">
    <property type="entry name" value="PBP_transglycosylase"/>
</dbReference>
<dbReference type="PANTHER" id="PTHR32282">
    <property type="entry name" value="BINDING PROTEIN TRANSPEPTIDASE, PUTATIVE-RELATED"/>
    <property type="match status" value="1"/>
</dbReference>
<comment type="catalytic activity">
    <reaction evidence="14">
        <text>[GlcNAc-(1-&gt;4)-Mur2Ac(oyl-L-Ala-gamma-D-Glu-L-Lys-D-Ala-D-Ala)](n)-di-trans,octa-cis-undecaprenyl diphosphate + beta-D-GlcNAc-(1-&gt;4)-Mur2Ac(oyl-L-Ala-gamma-D-Glu-L-Lys-D-Ala-D-Ala)-di-trans,octa-cis-undecaprenyl diphosphate = [GlcNAc-(1-&gt;4)-Mur2Ac(oyl-L-Ala-gamma-D-Glu-L-Lys-D-Ala-D-Ala)](n+1)-di-trans,octa-cis-undecaprenyl diphosphate + di-trans,octa-cis-undecaprenyl diphosphate + H(+)</text>
        <dbReference type="Rhea" id="RHEA:23708"/>
        <dbReference type="Rhea" id="RHEA-COMP:9602"/>
        <dbReference type="Rhea" id="RHEA-COMP:9603"/>
        <dbReference type="ChEBI" id="CHEBI:15378"/>
        <dbReference type="ChEBI" id="CHEBI:58405"/>
        <dbReference type="ChEBI" id="CHEBI:60033"/>
        <dbReference type="ChEBI" id="CHEBI:78435"/>
        <dbReference type="EC" id="2.4.99.28"/>
    </reaction>
</comment>
<dbReference type="GO" id="GO:0008955">
    <property type="term" value="F:peptidoglycan glycosyltransferase activity"/>
    <property type="evidence" value="ECO:0007669"/>
    <property type="project" value="UniProtKB-EC"/>
</dbReference>
<keyword evidence="9" id="KW-0573">Peptidoglycan synthesis</keyword>
<accession>A0A445N2X9</accession>
<keyword evidence="11" id="KW-0511">Multifunctional enzyme</keyword>
<evidence type="ECO:0000256" key="13">
    <source>
        <dbReference type="ARBA" id="ARBA00034000"/>
    </source>
</evidence>
<feature type="domain" description="Glycosyl transferase family 51" evidence="15">
    <location>
        <begin position="68"/>
        <end position="244"/>
    </location>
</feature>
<evidence type="ECO:0000256" key="10">
    <source>
        <dbReference type="ARBA" id="ARBA00023136"/>
    </source>
</evidence>
<dbReference type="GO" id="GO:0009002">
    <property type="term" value="F:serine-type D-Ala-D-Ala carboxypeptidase activity"/>
    <property type="evidence" value="ECO:0007669"/>
    <property type="project" value="UniProtKB-EC"/>
</dbReference>
<comment type="pathway">
    <text evidence="2">Cell wall biogenesis; peptidoglycan biosynthesis.</text>
</comment>
<keyword evidence="12" id="KW-0961">Cell wall biogenesis/degradation</keyword>
<dbReference type="InterPro" id="IPR050396">
    <property type="entry name" value="Glycosyltr_51/Transpeptidase"/>
</dbReference>
<dbReference type="GO" id="GO:0071555">
    <property type="term" value="P:cell wall organization"/>
    <property type="evidence" value="ECO:0007669"/>
    <property type="project" value="UniProtKB-KW"/>
</dbReference>
<proteinExistence type="predicted"/>
<dbReference type="GO" id="GO:0008360">
    <property type="term" value="P:regulation of cell shape"/>
    <property type="evidence" value="ECO:0007669"/>
    <property type="project" value="UniProtKB-KW"/>
</dbReference>
<keyword evidence="7" id="KW-0808">Transferase</keyword>
<evidence type="ECO:0000256" key="9">
    <source>
        <dbReference type="ARBA" id="ARBA00022984"/>
    </source>
</evidence>
<sequence>MTSKKKKIIILAACILFLVPVCYVGYEVYCVTRDASIRIQRGAIDRIFTSESSVYYDDGKTPIGVFFDKTHCKYITYKEIPKVFIKALVAAEDADYFRHNGVDIKAIIRAFITNIRSRKVVQGGSTITQQAAKNIFKREKRSYMAKFRELFQAFLLERKYTKEEILEMYTNQFFVTGYGNGLGIAAQCFFDKDARNLDLIEAAFIAGSVKGPNRYNPFIKKNEEEQKKARQMAKERKDYVLTKMLDLNFITKEQYQEAKDKEVPFKEGRISYRLNVIMDYIRDQLESDYFRTILREQGIENAESSGISVYTSINKEIQEAALASLRTHLPLMDARLSGYSVTEVPEKYWDLFKSDSTGSGAGLPFLAKITKISCDKNLCQINVQWNEVEKGIVEEEGLKPMAEAWLKWKNGKWAGVDKTSLRSFLANFKEGDIVPVQFIQTEKTATRLCLSKIPELEAGMIVLNKGMVKAMVGGFLDRFFNRAVDARRQLGSIFKPIVYTSALQLKWNILDPLKNVRDTFKFEGEYYQPRPDHTPTSDTVSMAWAGAKSENLATVWLLYHLTDQLNRGEFKKVAQLVGLDRGEDESYLEYKKRIRDKYGIFVNTRVMTDAAFEKSKEDVEPDIIFGNYDQILPELNWLDYDADTNQPDPKGDKKYLQTRYSFKRLCDLNTRMKADYVELIGSLDRIRYDGSGFDGDEGLLQPFSRFYRTISEQGQERIIYTNDPTALYPPALVPVTAEWAISREAMFKSDEVWVDGLFPSEVLDILQKKTSENLRSMLTYKRYDPNGLYWVRDFRTLVNLLYLVHMSRHIGISTPLDPVLSLALGSGSISLKDAALAYQAIMTGQVYPISPGSDLSMAPIITKIVDREGEVLWEYEPRPVKILGDTVSGQVTEILRKVMEEGTGQRAKNSVNISGIPIPTFGKTGTSNRYRNSSFVGFIPGPNQKTGKLDLMEGYVIAGYVGFDDNRPMKSKNWSIYGATGALPLWTDTANAIVNNQGYKKYISPADLAFEPYSGLFSDNNQFLAATVSPFSGLPEQTEEGELSPDLMVDAVNQDGKLILKRHFEPLSGAIK</sequence>
<dbReference type="Gene3D" id="1.10.3810.10">
    <property type="entry name" value="Biosynthetic peptidoglycan transglycosylase-like"/>
    <property type="match status" value="1"/>
</dbReference>
<evidence type="ECO:0000256" key="14">
    <source>
        <dbReference type="ARBA" id="ARBA00049902"/>
    </source>
</evidence>
<keyword evidence="8" id="KW-0133">Cell shape</keyword>
<dbReference type="InterPro" id="IPR012338">
    <property type="entry name" value="Beta-lactam/transpept-like"/>
</dbReference>
<dbReference type="PANTHER" id="PTHR32282:SF11">
    <property type="entry name" value="PENICILLIN-BINDING PROTEIN 1B"/>
    <property type="match status" value="1"/>
</dbReference>
<reference evidence="16" key="1">
    <citation type="submission" date="2018-01" db="EMBL/GenBank/DDBJ databases">
        <authorList>
            <person name="Regsiter A."/>
            <person name="William W."/>
        </authorList>
    </citation>
    <scope>NUCLEOTIDE SEQUENCE</scope>
    <source>
        <strain evidence="16">TRIP AH-1</strain>
    </source>
</reference>
<evidence type="ECO:0000256" key="11">
    <source>
        <dbReference type="ARBA" id="ARBA00023268"/>
    </source>
</evidence>
<evidence type="ECO:0000256" key="6">
    <source>
        <dbReference type="ARBA" id="ARBA00022676"/>
    </source>
</evidence>
<dbReference type="InterPro" id="IPR001264">
    <property type="entry name" value="Glyco_trans_51"/>
</dbReference>
<dbReference type="Gene3D" id="3.40.710.10">
    <property type="entry name" value="DD-peptidase/beta-lactamase superfamily"/>
    <property type="match status" value="2"/>
</dbReference>
<evidence type="ECO:0000256" key="7">
    <source>
        <dbReference type="ARBA" id="ARBA00022679"/>
    </source>
</evidence>
<evidence type="ECO:0000256" key="2">
    <source>
        <dbReference type="ARBA" id="ARBA00004752"/>
    </source>
</evidence>
<comment type="subcellular location">
    <subcellularLocation>
        <location evidence="1">Cell membrane</location>
    </subcellularLocation>
</comment>
<dbReference type="GO" id="GO:0005886">
    <property type="term" value="C:plasma membrane"/>
    <property type="evidence" value="ECO:0007669"/>
    <property type="project" value="UniProtKB-SubCell"/>
</dbReference>
<evidence type="ECO:0000256" key="12">
    <source>
        <dbReference type="ARBA" id="ARBA00023316"/>
    </source>
</evidence>
<dbReference type="InterPro" id="IPR023346">
    <property type="entry name" value="Lysozyme-like_dom_sf"/>
</dbReference>
<evidence type="ECO:0000313" key="16">
    <source>
        <dbReference type="EMBL" id="SPD76057.1"/>
    </source>
</evidence>
<gene>
    <name evidence="16" type="ORF">PITCH_A800004</name>
</gene>
<keyword evidence="6" id="KW-0328">Glycosyltransferase</keyword>
<keyword evidence="5" id="KW-0645">Protease</keyword>
<evidence type="ECO:0000259" key="15">
    <source>
        <dbReference type="Pfam" id="PF00912"/>
    </source>
</evidence>
<evidence type="ECO:0000256" key="8">
    <source>
        <dbReference type="ARBA" id="ARBA00022960"/>
    </source>
</evidence>
<organism evidence="16">
    <name type="scientific">uncultured Desulfobacterium sp</name>
    <dbReference type="NCBI Taxonomy" id="201089"/>
    <lineage>
        <taxon>Bacteria</taxon>
        <taxon>Pseudomonadati</taxon>
        <taxon>Thermodesulfobacteriota</taxon>
        <taxon>Desulfobacteria</taxon>
        <taxon>Desulfobacterales</taxon>
        <taxon>Desulfobacteriaceae</taxon>
        <taxon>Desulfobacterium</taxon>
        <taxon>environmental samples</taxon>
    </lineage>
</organism>
<name>A0A445N2X9_9BACT</name>
<evidence type="ECO:0000256" key="4">
    <source>
        <dbReference type="ARBA" id="ARBA00022645"/>
    </source>
</evidence>
<dbReference type="SUPFAM" id="SSF53955">
    <property type="entry name" value="Lysozyme-like"/>
    <property type="match status" value="1"/>
</dbReference>
<dbReference type="AlphaFoldDB" id="A0A445N2X9"/>
<dbReference type="EMBL" id="OJIN01000226">
    <property type="protein sequence ID" value="SPD76057.1"/>
    <property type="molecule type" value="Genomic_DNA"/>
</dbReference>
<dbReference type="GO" id="GO:0006508">
    <property type="term" value="P:proteolysis"/>
    <property type="evidence" value="ECO:0007669"/>
    <property type="project" value="UniProtKB-KW"/>
</dbReference>
<dbReference type="Pfam" id="PF00912">
    <property type="entry name" value="Transgly"/>
    <property type="match status" value="1"/>
</dbReference>
<keyword evidence="3" id="KW-1003">Cell membrane</keyword>
<dbReference type="SUPFAM" id="SSF56601">
    <property type="entry name" value="beta-lactamase/transpeptidase-like"/>
    <property type="match status" value="2"/>
</dbReference>